<dbReference type="PRINTS" id="PR00834">
    <property type="entry name" value="PROTEASES2C"/>
</dbReference>
<dbReference type="Gene3D" id="2.40.10.120">
    <property type="match status" value="1"/>
</dbReference>
<evidence type="ECO:0000313" key="6">
    <source>
        <dbReference type="Proteomes" id="UP000184184"/>
    </source>
</evidence>
<organism evidence="5 6">
    <name type="scientific">Gracilibacillus kekensis</name>
    <dbReference type="NCBI Taxonomy" id="1027249"/>
    <lineage>
        <taxon>Bacteria</taxon>
        <taxon>Bacillati</taxon>
        <taxon>Bacillota</taxon>
        <taxon>Bacilli</taxon>
        <taxon>Bacillales</taxon>
        <taxon>Bacillaceae</taxon>
        <taxon>Gracilibacillus</taxon>
    </lineage>
</organism>
<sequence>MYKKRKFIPVFISILILLTALIIAFFHVHDWRSQPYLLDNTLATNIENSKNEINLKNIIHESQKSVVQIETTNKLNNKTGSGFVINNEGDIITNAHVIEDAESIVVKLSNGRQYPAAIVGIGKEQDFAVIRVPELHNLEPITIDSEYQAEIGDEIIAIGSPVGIQNSVSLGLVVGTDRSFTINNFQYDNVFQISANITYGNSGGPLILRNSGKVIGINSAGISDTDIGFSIPVTQAKDQVEKWIKNANNKELEYLPVVGQQINQQQLEEDALYLVDYLFDNISLRDYVNAYSMFGSEYQSLTSYTEFRQSFQSLLGLNTKEKSILEKKNGIVQIKVDLEVTVRDESYQEVQEDWHYTIVIGYENDQLKILKMSRST</sequence>
<accession>A0A1M7MFC9</accession>
<dbReference type="PANTHER" id="PTHR43343">
    <property type="entry name" value="PEPTIDASE S12"/>
    <property type="match status" value="1"/>
</dbReference>
<dbReference type="STRING" id="1027249.SAMN05216179_1178"/>
<dbReference type="InterPro" id="IPR009003">
    <property type="entry name" value="Peptidase_S1_PA"/>
</dbReference>
<dbReference type="Pfam" id="PF13365">
    <property type="entry name" value="Trypsin_2"/>
    <property type="match status" value="1"/>
</dbReference>
<gene>
    <name evidence="5" type="ORF">SAMN05216179_1178</name>
</gene>
<keyword evidence="3" id="KW-0720">Serine protease</keyword>
<dbReference type="GO" id="GO:0004252">
    <property type="term" value="F:serine-type endopeptidase activity"/>
    <property type="evidence" value="ECO:0007669"/>
    <property type="project" value="InterPro"/>
</dbReference>
<keyword evidence="1" id="KW-0645">Protease</keyword>
<keyword evidence="6" id="KW-1185">Reference proteome</keyword>
<dbReference type="RefSeq" id="WP_073200650.1">
    <property type="nucleotide sequence ID" value="NZ_FRCZ01000002.1"/>
</dbReference>
<feature type="transmembrane region" description="Helical" evidence="4">
    <location>
        <begin position="7"/>
        <end position="28"/>
    </location>
</feature>
<dbReference type="SUPFAM" id="SSF50494">
    <property type="entry name" value="Trypsin-like serine proteases"/>
    <property type="match status" value="1"/>
</dbReference>
<evidence type="ECO:0000256" key="1">
    <source>
        <dbReference type="ARBA" id="ARBA00022670"/>
    </source>
</evidence>
<evidence type="ECO:0000313" key="5">
    <source>
        <dbReference type="EMBL" id="SHM89074.1"/>
    </source>
</evidence>
<keyword evidence="4" id="KW-0812">Transmembrane</keyword>
<evidence type="ECO:0000256" key="2">
    <source>
        <dbReference type="ARBA" id="ARBA00022801"/>
    </source>
</evidence>
<dbReference type="InterPro" id="IPR051201">
    <property type="entry name" value="Chloro_Bact_Ser_Proteases"/>
</dbReference>
<dbReference type="Proteomes" id="UP000184184">
    <property type="component" value="Unassembled WGS sequence"/>
</dbReference>
<protein>
    <submittedName>
        <fullName evidence="5">Trypsin-like peptidase domain-containing protein</fullName>
    </submittedName>
</protein>
<keyword evidence="4" id="KW-0472">Membrane</keyword>
<dbReference type="InterPro" id="IPR001940">
    <property type="entry name" value="Peptidase_S1C"/>
</dbReference>
<dbReference type="PANTHER" id="PTHR43343:SF3">
    <property type="entry name" value="PROTEASE DO-LIKE 8, CHLOROPLASTIC"/>
    <property type="match status" value="1"/>
</dbReference>
<dbReference type="OrthoDB" id="189537at2"/>
<dbReference type="EMBL" id="FRCZ01000002">
    <property type="protein sequence ID" value="SHM89074.1"/>
    <property type="molecule type" value="Genomic_DNA"/>
</dbReference>
<proteinExistence type="predicted"/>
<keyword evidence="2" id="KW-0378">Hydrolase</keyword>
<keyword evidence="4" id="KW-1133">Transmembrane helix</keyword>
<name>A0A1M7MFC9_9BACI</name>
<evidence type="ECO:0000256" key="3">
    <source>
        <dbReference type="ARBA" id="ARBA00022825"/>
    </source>
</evidence>
<dbReference type="GO" id="GO:0006508">
    <property type="term" value="P:proteolysis"/>
    <property type="evidence" value="ECO:0007669"/>
    <property type="project" value="UniProtKB-KW"/>
</dbReference>
<reference evidence="5 6" key="1">
    <citation type="submission" date="2016-11" db="EMBL/GenBank/DDBJ databases">
        <authorList>
            <person name="Jaros S."/>
            <person name="Januszkiewicz K."/>
            <person name="Wedrychowicz H."/>
        </authorList>
    </citation>
    <scope>NUCLEOTIDE SEQUENCE [LARGE SCALE GENOMIC DNA]</scope>
    <source>
        <strain evidence="5 6">CGMCC 1.10681</strain>
    </source>
</reference>
<dbReference type="AlphaFoldDB" id="A0A1M7MFC9"/>
<evidence type="ECO:0000256" key="4">
    <source>
        <dbReference type="SAM" id="Phobius"/>
    </source>
</evidence>